<feature type="compositionally biased region" description="Gly residues" evidence="3">
    <location>
        <begin position="385"/>
        <end position="395"/>
    </location>
</feature>
<dbReference type="SMART" id="SM00228">
    <property type="entry name" value="PDZ"/>
    <property type="match status" value="1"/>
</dbReference>
<dbReference type="AlphaFoldDB" id="A0A1I8GNP4"/>
<feature type="domain" description="PDZ" evidence="5">
    <location>
        <begin position="37"/>
        <end position="126"/>
    </location>
</feature>
<dbReference type="SUPFAM" id="SSF50156">
    <property type="entry name" value="PDZ domain-like"/>
    <property type="match status" value="1"/>
</dbReference>
<dbReference type="InterPro" id="IPR000008">
    <property type="entry name" value="C2_dom"/>
</dbReference>
<dbReference type="Gene3D" id="2.30.42.10">
    <property type="match status" value="1"/>
</dbReference>
<dbReference type="SUPFAM" id="SSF49562">
    <property type="entry name" value="C2 domain (Calcium/lipid-binding domain, CaLB)"/>
    <property type="match status" value="1"/>
</dbReference>
<dbReference type="InterPro" id="IPR035892">
    <property type="entry name" value="C2_domain_sf"/>
</dbReference>
<dbReference type="GO" id="GO:0042391">
    <property type="term" value="P:regulation of membrane potential"/>
    <property type="evidence" value="ECO:0007669"/>
    <property type="project" value="TreeGrafter"/>
</dbReference>
<keyword evidence="6" id="KW-1185">Reference proteome</keyword>
<feature type="domain" description="C2" evidence="4">
    <location>
        <begin position="198"/>
        <end position="322"/>
    </location>
</feature>
<evidence type="ECO:0000259" key="4">
    <source>
        <dbReference type="PROSITE" id="PS50004"/>
    </source>
</evidence>
<dbReference type="PROSITE" id="PS50106">
    <property type="entry name" value="PDZ"/>
    <property type="match status" value="1"/>
</dbReference>
<dbReference type="GO" id="GO:0050806">
    <property type="term" value="P:positive regulation of synaptic transmission"/>
    <property type="evidence" value="ECO:0007669"/>
    <property type="project" value="TreeGrafter"/>
</dbReference>
<evidence type="ECO:0000256" key="3">
    <source>
        <dbReference type="SAM" id="MobiDB-lite"/>
    </source>
</evidence>
<dbReference type="CDD" id="cd06714">
    <property type="entry name" value="PDZ_RIM-like"/>
    <property type="match status" value="1"/>
</dbReference>
<keyword evidence="1" id="KW-0770">Synapse</keyword>
<evidence type="ECO:0000313" key="6">
    <source>
        <dbReference type="Proteomes" id="UP000095280"/>
    </source>
</evidence>
<dbReference type="PANTHER" id="PTHR12157">
    <property type="entry name" value="REGULATING SYNAPTIC MEMBRANE EXOCYTOSIS PROTEIN"/>
    <property type="match status" value="1"/>
</dbReference>
<dbReference type="GO" id="GO:0048791">
    <property type="term" value="P:calcium ion-regulated exocytosis of neurotransmitter"/>
    <property type="evidence" value="ECO:0007669"/>
    <property type="project" value="TreeGrafter"/>
</dbReference>
<dbReference type="PANTHER" id="PTHR12157:SF21">
    <property type="entry name" value="RAB3 INTERACTING MOLECULE, ISOFORM F"/>
    <property type="match status" value="1"/>
</dbReference>
<name>A0A1I8GNP4_9PLAT</name>
<dbReference type="GO" id="GO:0042734">
    <property type="term" value="C:presynaptic membrane"/>
    <property type="evidence" value="ECO:0007669"/>
    <property type="project" value="TreeGrafter"/>
</dbReference>
<dbReference type="PROSITE" id="PS50004">
    <property type="entry name" value="C2"/>
    <property type="match status" value="1"/>
</dbReference>
<sequence>SDRRRQAAIDAKVKSFLSHPVTWQVHSDRRRVIGHMLLTKDLDDRGNVLDLGVKVIGGRMTMSGRLGAFITKVKPGSVADRVGKLRPDDEVLEWNNRSLKGLTFEEVFAILVECKSDRQIELVVQRPLDDGTQEMEAKYLQQQQQQHLHQLPPDDLMGLPATPRSRPLTNSRIPTMRITRTASQDMAGAASPIPRFSSAGRIQLQLWFDPLVCQLTCCLMSAFGLAPSAPDGAPPSAFAVLGLVPEIDQKRKSKVVPFSFDPQWNQLFTFAPVTEEIVARGSLQIEVIDSDDRNGKQLIGETTLNLIECDLNNEPAWYSLTSQCESDAPTPTFSNDFVDSYRYDPRSRAMIGFDPTGRTLSPTSDFGGVNSRKRQLPILPQQHLVGGGVSRGGYGRSSSYSLDRSASPAASECVTGRPRHRRQSDEFQADQPQPRYPYAYQQHPQYQQQQHRRRPGAGFDFEEGGGSDVSENSDAASELSKLSVVSTQSERPRMMRGGAAAAHAAAASATASRSSAMSAAAGATGRKISAHGDAAAASSASASGRSRRSSSGH</sequence>
<dbReference type="Proteomes" id="UP000095280">
    <property type="component" value="Unplaced"/>
</dbReference>
<dbReference type="SMART" id="SM00239">
    <property type="entry name" value="C2"/>
    <property type="match status" value="1"/>
</dbReference>
<dbReference type="GO" id="GO:0048788">
    <property type="term" value="C:cytoskeleton of presynaptic active zone"/>
    <property type="evidence" value="ECO:0007669"/>
    <property type="project" value="TreeGrafter"/>
</dbReference>
<feature type="compositionally biased region" description="Low complexity" evidence="3">
    <location>
        <begin position="429"/>
        <end position="449"/>
    </location>
</feature>
<dbReference type="GO" id="GO:0031267">
    <property type="term" value="F:small GTPase binding"/>
    <property type="evidence" value="ECO:0007669"/>
    <property type="project" value="InterPro"/>
</dbReference>
<dbReference type="Gene3D" id="2.60.40.150">
    <property type="entry name" value="C2 domain"/>
    <property type="match status" value="1"/>
</dbReference>
<comment type="subcellular location">
    <subcellularLocation>
        <location evidence="2">Synapse</location>
    </subcellularLocation>
</comment>
<dbReference type="WBParaSite" id="maker-uti_cns_0002608-snap-gene-0.6-mRNA-1">
    <property type="protein sequence ID" value="maker-uti_cns_0002608-snap-gene-0.6-mRNA-1"/>
    <property type="gene ID" value="maker-uti_cns_0002608-snap-gene-0.6"/>
</dbReference>
<dbReference type="InterPro" id="IPR036034">
    <property type="entry name" value="PDZ_sf"/>
</dbReference>
<reference evidence="7" key="1">
    <citation type="submission" date="2016-11" db="UniProtKB">
        <authorList>
            <consortium name="WormBaseParasite"/>
        </authorList>
    </citation>
    <scope>IDENTIFICATION</scope>
</reference>
<evidence type="ECO:0000259" key="5">
    <source>
        <dbReference type="PROSITE" id="PS50106"/>
    </source>
</evidence>
<accession>A0A1I8GNP4</accession>
<feature type="region of interest" description="Disordered" evidence="3">
    <location>
        <begin position="353"/>
        <end position="553"/>
    </location>
</feature>
<dbReference type="Pfam" id="PF00595">
    <property type="entry name" value="PDZ"/>
    <property type="match status" value="1"/>
</dbReference>
<dbReference type="InterPro" id="IPR001478">
    <property type="entry name" value="PDZ"/>
</dbReference>
<organism evidence="6 7">
    <name type="scientific">Macrostomum lignano</name>
    <dbReference type="NCBI Taxonomy" id="282301"/>
    <lineage>
        <taxon>Eukaryota</taxon>
        <taxon>Metazoa</taxon>
        <taxon>Spiralia</taxon>
        <taxon>Lophotrochozoa</taxon>
        <taxon>Platyhelminthes</taxon>
        <taxon>Rhabditophora</taxon>
        <taxon>Macrostomorpha</taxon>
        <taxon>Macrostomida</taxon>
        <taxon>Macrostomidae</taxon>
        <taxon>Macrostomum</taxon>
    </lineage>
</organism>
<evidence type="ECO:0000256" key="1">
    <source>
        <dbReference type="ARBA" id="ARBA00023018"/>
    </source>
</evidence>
<evidence type="ECO:0000256" key="2">
    <source>
        <dbReference type="ARBA" id="ARBA00034103"/>
    </source>
</evidence>
<feature type="compositionally biased region" description="Low complexity" evidence="3">
    <location>
        <begin position="495"/>
        <end position="544"/>
    </location>
</feature>
<dbReference type="GO" id="GO:0044325">
    <property type="term" value="F:transmembrane transporter binding"/>
    <property type="evidence" value="ECO:0007669"/>
    <property type="project" value="TreeGrafter"/>
</dbReference>
<dbReference type="InterPro" id="IPR039032">
    <property type="entry name" value="Rim-like"/>
</dbReference>
<protein>
    <submittedName>
        <fullName evidence="7">C2 domain-containing protein</fullName>
    </submittedName>
</protein>
<proteinExistence type="predicted"/>
<dbReference type="Pfam" id="PF00168">
    <property type="entry name" value="C2"/>
    <property type="match status" value="1"/>
</dbReference>
<dbReference type="GO" id="GO:0048167">
    <property type="term" value="P:regulation of synaptic plasticity"/>
    <property type="evidence" value="ECO:0007669"/>
    <property type="project" value="TreeGrafter"/>
</dbReference>
<evidence type="ECO:0000313" key="7">
    <source>
        <dbReference type="WBParaSite" id="maker-uti_cns_0002608-snap-gene-0.6-mRNA-1"/>
    </source>
</evidence>